<protein>
    <recommendedName>
        <fullName evidence="1">PilZ domain-containing protein</fullName>
    </recommendedName>
</protein>
<dbReference type="Pfam" id="PF07238">
    <property type="entry name" value="PilZ"/>
    <property type="match status" value="1"/>
</dbReference>
<comment type="caution">
    <text evidence="2">The sequence shown here is derived from an EMBL/GenBank/DDBJ whole genome shotgun (WGS) entry which is preliminary data.</text>
</comment>
<dbReference type="Proteomes" id="UP001500235">
    <property type="component" value="Unassembled WGS sequence"/>
</dbReference>
<name>A0ABP7S9H7_9SPHN</name>
<gene>
    <name evidence="2" type="ORF">GCM10022280_01820</name>
</gene>
<keyword evidence="3" id="KW-1185">Reference proteome</keyword>
<evidence type="ECO:0000313" key="3">
    <source>
        <dbReference type="Proteomes" id="UP001500235"/>
    </source>
</evidence>
<evidence type="ECO:0000259" key="1">
    <source>
        <dbReference type="Pfam" id="PF07238"/>
    </source>
</evidence>
<feature type="domain" description="PilZ" evidence="1">
    <location>
        <begin position="17"/>
        <end position="98"/>
    </location>
</feature>
<dbReference type="EMBL" id="BAABBQ010000001">
    <property type="protein sequence ID" value="GAA4008704.1"/>
    <property type="molecule type" value="Genomic_DNA"/>
</dbReference>
<evidence type="ECO:0000313" key="2">
    <source>
        <dbReference type="EMBL" id="GAA4008704.1"/>
    </source>
</evidence>
<dbReference type="InterPro" id="IPR009875">
    <property type="entry name" value="PilZ_domain"/>
</dbReference>
<dbReference type="Gene3D" id="2.40.10.220">
    <property type="entry name" value="predicted glycosyltransferase like domains"/>
    <property type="match status" value="1"/>
</dbReference>
<sequence length="115" mass="11926">MTRPAPLPSAAADPFADRRLHPRVAVALPAFLIVAGQRHSVQIVDLSAGGAKLRGELPPIAGTRVGLDFGSGPSEGSARWQDGPFVGLSFTTALSEREVAALADRSAALVARMRG</sequence>
<accession>A0ABP7S9H7</accession>
<reference evidence="3" key="1">
    <citation type="journal article" date="2019" name="Int. J. Syst. Evol. Microbiol.">
        <title>The Global Catalogue of Microorganisms (GCM) 10K type strain sequencing project: providing services to taxonomists for standard genome sequencing and annotation.</title>
        <authorList>
            <consortium name="The Broad Institute Genomics Platform"/>
            <consortium name="The Broad Institute Genome Sequencing Center for Infectious Disease"/>
            <person name="Wu L."/>
            <person name="Ma J."/>
        </authorList>
    </citation>
    <scope>NUCLEOTIDE SEQUENCE [LARGE SCALE GENOMIC DNA]</scope>
    <source>
        <strain evidence="3">JCM 17563</strain>
    </source>
</reference>
<proteinExistence type="predicted"/>
<dbReference type="RefSeq" id="WP_344705512.1">
    <property type="nucleotide sequence ID" value="NZ_BAABBQ010000001.1"/>
</dbReference>
<dbReference type="SUPFAM" id="SSF141371">
    <property type="entry name" value="PilZ domain-like"/>
    <property type="match status" value="1"/>
</dbReference>
<organism evidence="2 3">
    <name type="scientific">Sphingomonas swuensis</name>
    <dbReference type="NCBI Taxonomy" id="977800"/>
    <lineage>
        <taxon>Bacteria</taxon>
        <taxon>Pseudomonadati</taxon>
        <taxon>Pseudomonadota</taxon>
        <taxon>Alphaproteobacteria</taxon>
        <taxon>Sphingomonadales</taxon>
        <taxon>Sphingomonadaceae</taxon>
        <taxon>Sphingomonas</taxon>
    </lineage>
</organism>